<accession>A0AAF5DAQ7</accession>
<feature type="domain" description="BPTI/Kunitz inhibitor" evidence="3">
    <location>
        <begin position="1135"/>
        <end position="1185"/>
    </location>
</feature>
<keyword evidence="1" id="KW-0175">Coiled coil</keyword>
<dbReference type="Pfam" id="PF00014">
    <property type="entry name" value="Kunitz_BPTI"/>
    <property type="match status" value="5"/>
</dbReference>
<dbReference type="SMART" id="SM00289">
    <property type="entry name" value="WR1"/>
    <property type="match status" value="17"/>
</dbReference>
<dbReference type="PROSITE" id="PS50279">
    <property type="entry name" value="BPTI_KUNITZ_2"/>
    <property type="match status" value="5"/>
</dbReference>
<dbReference type="Pfam" id="PF01683">
    <property type="entry name" value="EB"/>
    <property type="match status" value="3"/>
</dbReference>
<dbReference type="Pfam" id="PF14625">
    <property type="entry name" value="Lustrin_cystein"/>
    <property type="match status" value="13"/>
</dbReference>
<proteinExistence type="predicted"/>
<dbReference type="SMART" id="SM00131">
    <property type="entry name" value="KU"/>
    <property type="match status" value="5"/>
</dbReference>
<feature type="coiled-coil region" evidence="1">
    <location>
        <begin position="58"/>
        <end position="99"/>
    </location>
</feature>
<dbReference type="InterPro" id="IPR006149">
    <property type="entry name" value="EB_dom"/>
</dbReference>
<organism evidence="4 5">
    <name type="scientific">Strongyloides stercoralis</name>
    <name type="common">Threadworm</name>
    <dbReference type="NCBI Taxonomy" id="6248"/>
    <lineage>
        <taxon>Eukaryota</taxon>
        <taxon>Metazoa</taxon>
        <taxon>Ecdysozoa</taxon>
        <taxon>Nematoda</taxon>
        <taxon>Chromadorea</taxon>
        <taxon>Rhabditida</taxon>
        <taxon>Tylenchina</taxon>
        <taxon>Panagrolaimomorpha</taxon>
        <taxon>Strongyloidoidea</taxon>
        <taxon>Strongyloididae</taxon>
        <taxon>Strongyloides</taxon>
    </lineage>
</organism>
<protein>
    <submittedName>
        <fullName evidence="5">Guanylate cyclase domain-containing protein</fullName>
    </submittedName>
</protein>
<keyword evidence="4" id="KW-1185">Reference proteome</keyword>
<feature type="compositionally biased region" description="Acidic residues" evidence="2">
    <location>
        <begin position="544"/>
        <end position="554"/>
    </location>
</feature>
<dbReference type="CDD" id="cd00109">
    <property type="entry name" value="Kunitz-type"/>
    <property type="match status" value="3"/>
</dbReference>
<dbReference type="InterPro" id="IPR006150">
    <property type="entry name" value="Cys_repeat_1"/>
</dbReference>
<dbReference type="InterPro" id="IPR028150">
    <property type="entry name" value="Lustrin_cystein"/>
</dbReference>
<evidence type="ECO:0000313" key="4">
    <source>
        <dbReference type="Proteomes" id="UP000035681"/>
    </source>
</evidence>
<dbReference type="Gene3D" id="3.30.457.60">
    <property type="match status" value="1"/>
</dbReference>
<dbReference type="InterPro" id="IPR020901">
    <property type="entry name" value="Prtase_inh_Kunz-CS"/>
</dbReference>
<reference evidence="5" key="1">
    <citation type="submission" date="2024-02" db="UniProtKB">
        <authorList>
            <consortium name="WormBaseParasite"/>
        </authorList>
    </citation>
    <scope>IDENTIFICATION</scope>
</reference>
<dbReference type="PANTHER" id="PTHR46339:SF7">
    <property type="entry name" value="BPTI_KUNITZ INHIBITOR DOMAIN-CONTAINING PROTEIN"/>
    <property type="match status" value="1"/>
</dbReference>
<feature type="domain" description="BPTI/Kunitz inhibitor" evidence="3">
    <location>
        <begin position="1053"/>
        <end position="1088"/>
    </location>
</feature>
<dbReference type="GO" id="GO:0004867">
    <property type="term" value="F:serine-type endopeptidase inhibitor activity"/>
    <property type="evidence" value="ECO:0007669"/>
    <property type="project" value="InterPro"/>
</dbReference>
<evidence type="ECO:0000256" key="1">
    <source>
        <dbReference type="SAM" id="Coils"/>
    </source>
</evidence>
<evidence type="ECO:0000259" key="3">
    <source>
        <dbReference type="PROSITE" id="PS50279"/>
    </source>
</evidence>
<dbReference type="WBParaSite" id="TCONS_00008750.p1">
    <property type="protein sequence ID" value="TCONS_00008750.p1"/>
    <property type="gene ID" value="XLOC_006662"/>
</dbReference>
<dbReference type="Proteomes" id="UP000035681">
    <property type="component" value="Unplaced"/>
</dbReference>
<feature type="domain" description="BPTI/Kunitz inhibitor" evidence="3">
    <location>
        <begin position="1349"/>
        <end position="1401"/>
    </location>
</feature>
<evidence type="ECO:0000313" key="5">
    <source>
        <dbReference type="WBParaSite" id="TCONS_00008750.p1"/>
    </source>
</evidence>
<evidence type="ECO:0000256" key="2">
    <source>
        <dbReference type="SAM" id="MobiDB-lite"/>
    </source>
</evidence>
<dbReference type="InterPro" id="IPR053014">
    <property type="entry name" value="Cuticle_assoc_divergent"/>
</dbReference>
<feature type="domain" description="BPTI/Kunitz inhibitor" evidence="3">
    <location>
        <begin position="904"/>
        <end position="963"/>
    </location>
</feature>
<dbReference type="PANTHER" id="PTHR46339">
    <property type="entry name" value="PROTEIN CBG15282-RELATED"/>
    <property type="match status" value="1"/>
</dbReference>
<feature type="region of interest" description="Disordered" evidence="2">
    <location>
        <begin position="533"/>
        <end position="554"/>
    </location>
</feature>
<dbReference type="PRINTS" id="PR00759">
    <property type="entry name" value="BASICPTASE"/>
</dbReference>
<dbReference type="PROSITE" id="PS00280">
    <property type="entry name" value="BPTI_KUNITZ_1"/>
    <property type="match status" value="2"/>
</dbReference>
<name>A0AAF5DAQ7_STRER</name>
<dbReference type="AlphaFoldDB" id="A0AAF5DAQ7"/>
<dbReference type="InterPro" id="IPR036880">
    <property type="entry name" value="Kunitz_BPTI_sf"/>
</dbReference>
<dbReference type="Gene3D" id="4.10.410.10">
    <property type="entry name" value="Pancreatic trypsin inhibitor Kunitz domain"/>
    <property type="match status" value="5"/>
</dbReference>
<dbReference type="SUPFAM" id="SSF57362">
    <property type="entry name" value="BPTI-like"/>
    <property type="match status" value="5"/>
</dbReference>
<sequence length="2162" mass="240687">MAATDNLNGGEHVLQEKTLLINEISRPSSRVSVAGSVSGLSSTFSTRKRPFAYSTGSEKILTSRYLEAKEEINQLKDNLTNTKDELNKLRALKKENTEKIRILTLDIESLKYDLEREKSKKFIDNDKLLLRSELRDCKIALKKTIPYIKKLEAQIEGAKEILKNNNLWTSSVQTSILKKSCHIENEFIPSSDTVNEIIKTNFEETNGFSSNEDLQESSSLREESDVIMKNNEFVDSITIYKTKFNIPECSLNSYEETICSQRKKIEKLDNDYIILKKAYIKEKQRAQDVEMLTVKCNKFESQLEIQKKQYESLSKQFAELQMGISKEIFKDYTGKNVFKSESELLRKIINVQIENKQLRNLLNENNIKYDNCDGLTMLHLKNNLVTEAQKELVKEQLTSENNESCFEEKQKLLEEIKKWKEIAERRERERDAAAGIVNSIKDFRQIVKSLIGYDVKIKNNIAELVFSENPNDIFQVQFDLASNNYNLLESETINKVKFSIDKYLNGKNSLPCFLAGAFIELYHYAYDNKKHDDHGEYSNTTEGWQEEYEDEEEEEDFDEIEGEEESIYTTNNYDSNQVSESNDVEEVIILSDDDAEICRIGDNCNSCEFIKVGDKCHNIEKNEEALFCDSKTNKINILDASYLECDSKKNVYVLKSCYRNEKFIGNKCQILKERKKRQGISGSGRVGDFCSFNTDCLAGMFCSTGTCACLSNFVAIQGYCYLKKNPGESGCQYSEQCSAIWPESRCEKSRCICPEDVNGIPYVMSKTRDGVVCILHSGEDTDVIPKCPLPEYDDDLLTMPVSQLRNPAMTDPDDHDIPMGDHINPLQFCNSKNTDYTSFLPNGGGACVYGQEPFTPGNGIYIGDIYDCIGAPTSMSNVKSAMEGIYDIHSDSDGICCPSRAFTCIQPKREADSGSAAPAGVRPRWWFNSVTGNCEQFMWDPWDESELQSSNNFKTREHCESYCLFTCKRGAPQYISRTVTNEDEPINNCQSTGTCGGNFECTSIGSMQLCCPTVSSICSNSGGRPMDLLRTTNFDPGYTMKRTHSLNFATSSRYYYDAEQGRCIPFTYNGAFGSFNNFKSSAECELFCAKLQCSYGSPLKIGSSNQKCSSNAECPSSHDCNAEHGVCCPRPQTICSQPLRLGDCKQSIRRFYYNAISKACENFEYTGCQGNDNNFETLLDCQNTCENISPEPQCPQGDAYKDYQGNYYACSNSGTGNSCPVNFECYFDNHVWGCCPTKAYTCSLPSHKGVQCGSGSSYRYYYDSQNQECASFKYNGCDGNSNNFATREECESYCGVANCPNGGTPHRNEFGQLTVCSVSNVCPSTHECTVISSGSSVVNRCCPTRNYICSLPPQQGSSCSSSQAIRYYFNIVTKECSQFTFNGCNGNLNNWVSLEQCNSFCRSSACSPGDIAYVNPNTNLPYECNPSLINSCPGNFQCTYDQLTGSSVCCGASGMDVCPDGEKAFVNAADNSVRECLVNVEGSCPSNYLCRFNSQKNRYYCCSNIKGDLCPQGKSVFRDIANKNPMRCTIGGNQCSSGYSCQSTIPEAFQGYCCSNNHICPDKGEFFIEESSQMPRSCTIGAFITCPNGYSCQQSVQESNTGYCCKGEIVTFSGGCPPNEYVYMKDNEIASCDPFNPSNAPCPPTYTCQWSKTNMRYQCCSSTVPIQQSKSSNVYTKLASLGCPNNQIAYKESGNSKAKICTAGGSDCPLGYFCLFIPSQNQYQCCGSVGGCPNNSVAFIGMSGEPQECSPIINNCPYGFGCIKTSSGLFICCTIEEVKCSKNEVEVDEKCLPKVNIDEKCIDTKQCPESLVCFEDVCKCPPNMVMINGNCKSSCPLHQIMIEDNCYDYKEIEDECKYEEQCKNGSVCDDGVCLCPEGTELINGICKKSRFSSKPSSNIQINGICPILGHVPLTDLSTNKIRYCNPGKNTCPKGFSCQWSPSSQRNICCGKSSLSSNSLSSGNLRLSKNTKVIPGRRNVCLNGSPYLLNGLPQSCSKSACPSGFKCSYSRKIKQYFCCSNEKRKDINGCPNGTYSLLFPSTGTPVQCSNMGLDSCPSGYQCTKSLKSNNYQCCSEESSRRYSPSKNNGGLSACPPSQVQVSKIQNNRIIKKCLNECPKGQIAVKGICHEALFNDDPLNIDIEDVETNDLFEEHSSSVVNNKL</sequence>
<dbReference type="InterPro" id="IPR002223">
    <property type="entry name" value="Kunitz_BPTI"/>
</dbReference>
<feature type="domain" description="BPTI/Kunitz inhibitor" evidence="3">
    <location>
        <begin position="1242"/>
        <end position="1294"/>
    </location>
</feature>